<proteinExistence type="predicted"/>
<evidence type="ECO:0000256" key="1">
    <source>
        <dbReference type="ARBA" id="ARBA00022723"/>
    </source>
</evidence>
<protein>
    <submittedName>
        <fullName evidence="5">4Fe-4S dicluster domain-containing protein</fullName>
    </submittedName>
</protein>
<evidence type="ECO:0000256" key="3">
    <source>
        <dbReference type="ARBA" id="ARBA00023014"/>
    </source>
</evidence>
<feature type="domain" description="4Fe-4S ferredoxin-type" evidence="4">
    <location>
        <begin position="39"/>
        <end position="68"/>
    </location>
</feature>
<reference evidence="5 6" key="1">
    <citation type="submission" date="2019-06" db="EMBL/GenBank/DDBJ databases">
        <title>Genomic insights into carbon and energy metabolism of Deferribacter autotrophicus revealed new metabolic traits in the phylum Deferribacteres.</title>
        <authorList>
            <person name="Slobodkin A.I."/>
            <person name="Slobodkina G.B."/>
            <person name="Allioux M."/>
            <person name="Alain K."/>
            <person name="Jebbar M."/>
            <person name="Shadrin V."/>
            <person name="Kublanov I.V."/>
            <person name="Toshchakov S.V."/>
            <person name="Bonch-Osmolovskaya E.A."/>
        </authorList>
    </citation>
    <scope>NUCLEOTIDE SEQUENCE [LARGE SCALE GENOMIC DNA]</scope>
    <source>
        <strain evidence="5 6">SL50</strain>
    </source>
</reference>
<organism evidence="5 6">
    <name type="scientific">Deferribacter autotrophicus</name>
    <dbReference type="NCBI Taxonomy" id="500465"/>
    <lineage>
        <taxon>Bacteria</taxon>
        <taxon>Pseudomonadati</taxon>
        <taxon>Deferribacterota</taxon>
        <taxon>Deferribacteres</taxon>
        <taxon>Deferribacterales</taxon>
        <taxon>Deferribacteraceae</taxon>
        <taxon>Deferribacter</taxon>
    </lineage>
</organism>
<name>A0A5A8F4J8_9BACT</name>
<evidence type="ECO:0000313" key="5">
    <source>
        <dbReference type="EMBL" id="KAA0258015.1"/>
    </source>
</evidence>
<keyword evidence="1" id="KW-0479">Metal-binding</keyword>
<dbReference type="Pfam" id="PF12838">
    <property type="entry name" value="Fer4_7"/>
    <property type="match status" value="1"/>
</dbReference>
<dbReference type="SUPFAM" id="SSF54862">
    <property type="entry name" value="4Fe-4S ferredoxins"/>
    <property type="match status" value="1"/>
</dbReference>
<dbReference type="OrthoDB" id="9804603at2"/>
<dbReference type="Proteomes" id="UP000322876">
    <property type="component" value="Unassembled WGS sequence"/>
</dbReference>
<dbReference type="AlphaFoldDB" id="A0A5A8F4J8"/>
<evidence type="ECO:0000313" key="6">
    <source>
        <dbReference type="Proteomes" id="UP000322876"/>
    </source>
</evidence>
<dbReference type="PANTHER" id="PTHR43122">
    <property type="entry name" value="FERREDOXIN SUBUNIT OF PYRUVATE:FLAVODOXIN OXIDOREDUCTASE-RELATED"/>
    <property type="match status" value="1"/>
</dbReference>
<dbReference type="EMBL" id="VFJB01000005">
    <property type="protein sequence ID" value="KAA0258015.1"/>
    <property type="molecule type" value="Genomic_DNA"/>
</dbReference>
<gene>
    <name evidence="5" type="ORF">FHQ18_06370</name>
</gene>
<dbReference type="InterPro" id="IPR017896">
    <property type="entry name" value="4Fe4S_Fe-S-bd"/>
</dbReference>
<dbReference type="PROSITE" id="PS00198">
    <property type="entry name" value="4FE4S_FER_1"/>
    <property type="match status" value="2"/>
</dbReference>
<sequence>MPKVIIDIEKCKGCGLCITVCPKEILSYSGKFNTSGYNYVTCIDENKCIACKSCALICPDVVFTILKEEKVKG</sequence>
<evidence type="ECO:0000256" key="2">
    <source>
        <dbReference type="ARBA" id="ARBA00023004"/>
    </source>
</evidence>
<accession>A0A5A8F4J8</accession>
<dbReference type="Gene3D" id="3.30.70.20">
    <property type="match status" value="1"/>
</dbReference>
<keyword evidence="6" id="KW-1185">Reference proteome</keyword>
<dbReference type="GO" id="GO:0051536">
    <property type="term" value="F:iron-sulfur cluster binding"/>
    <property type="evidence" value="ECO:0007669"/>
    <property type="project" value="UniProtKB-KW"/>
</dbReference>
<dbReference type="PROSITE" id="PS51379">
    <property type="entry name" value="4FE4S_FER_2"/>
    <property type="match status" value="2"/>
</dbReference>
<feature type="domain" description="4Fe-4S ferredoxin-type" evidence="4">
    <location>
        <begin position="2"/>
        <end position="31"/>
    </location>
</feature>
<dbReference type="Gene3D" id="3.30.70.3270">
    <property type="match status" value="1"/>
</dbReference>
<dbReference type="GO" id="GO:0046872">
    <property type="term" value="F:metal ion binding"/>
    <property type="evidence" value="ECO:0007669"/>
    <property type="project" value="UniProtKB-KW"/>
</dbReference>
<dbReference type="PANTHER" id="PTHR43122:SF2">
    <property type="entry name" value="FERREDOXIN SUBUNIT OF PYRUVATE:FLAVODOXIN OXIDOREDUCTASE"/>
    <property type="match status" value="1"/>
</dbReference>
<dbReference type="RefSeq" id="WP_149266336.1">
    <property type="nucleotide sequence ID" value="NZ_VFJB01000005.1"/>
</dbReference>
<keyword evidence="2" id="KW-0408">Iron</keyword>
<keyword evidence="3" id="KW-0411">Iron-sulfur</keyword>
<evidence type="ECO:0000259" key="4">
    <source>
        <dbReference type="PROSITE" id="PS51379"/>
    </source>
</evidence>
<comment type="caution">
    <text evidence="5">The sequence shown here is derived from an EMBL/GenBank/DDBJ whole genome shotgun (WGS) entry which is preliminary data.</text>
</comment>
<dbReference type="InterPro" id="IPR017900">
    <property type="entry name" value="4Fe4S_Fe_S_CS"/>
</dbReference>